<evidence type="ECO:0000313" key="3">
    <source>
        <dbReference type="Proteomes" id="UP000193411"/>
    </source>
</evidence>
<feature type="compositionally biased region" description="Polar residues" evidence="1">
    <location>
        <begin position="18"/>
        <end position="53"/>
    </location>
</feature>
<protein>
    <submittedName>
        <fullName evidence="2">Uncharacterized protein</fullName>
    </submittedName>
</protein>
<evidence type="ECO:0000313" key="2">
    <source>
        <dbReference type="EMBL" id="ORZ32022.1"/>
    </source>
</evidence>
<organism evidence="2 3">
    <name type="scientific">Catenaria anguillulae PL171</name>
    <dbReference type="NCBI Taxonomy" id="765915"/>
    <lineage>
        <taxon>Eukaryota</taxon>
        <taxon>Fungi</taxon>
        <taxon>Fungi incertae sedis</taxon>
        <taxon>Blastocladiomycota</taxon>
        <taxon>Blastocladiomycetes</taxon>
        <taxon>Blastocladiales</taxon>
        <taxon>Catenariaceae</taxon>
        <taxon>Catenaria</taxon>
    </lineage>
</organism>
<accession>A0A1Y2HG44</accession>
<sequence>MKRGGTASMKCRLAQFPVHQSSHESGPYGDSTQSNARINGYSAQHACSTRPTE</sequence>
<dbReference type="Proteomes" id="UP000193411">
    <property type="component" value="Unassembled WGS sequence"/>
</dbReference>
<dbReference type="EMBL" id="MCFL01000052">
    <property type="protein sequence ID" value="ORZ32022.1"/>
    <property type="molecule type" value="Genomic_DNA"/>
</dbReference>
<feature type="region of interest" description="Disordered" evidence="1">
    <location>
        <begin position="1"/>
        <end position="53"/>
    </location>
</feature>
<dbReference type="AlphaFoldDB" id="A0A1Y2HG44"/>
<keyword evidence="3" id="KW-1185">Reference proteome</keyword>
<reference evidence="2 3" key="1">
    <citation type="submission" date="2016-07" db="EMBL/GenBank/DDBJ databases">
        <title>Pervasive Adenine N6-methylation of Active Genes in Fungi.</title>
        <authorList>
            <consortium name="DOE Joint Genome Institute"/>
            <person name="Mondo S.J."/>
            <person name="Dannebaum R.O."/>
            <person name="Kuo R.C."/>
            <person name="Labutti K."/>
            <person name="Haridas S."/>
            <person name="Kuo A."/>
            <person name="Salamov A."/>
            <person name="Ahrendt S.R."/>
            <person name="Lipzen A."/>
            <person name="Sullivan W."/>
            <person name="Andreopoulos W.B."/>
            <person name="Clum A."/>
            <person name="Lindquist E."/>
            <person name="Daum C."/>
            <person name="Ramamoorthy G.K."/>
            <person name="Gryganskyi A."/>
            <person name="Culley D."/>
            <person name="Magnuson J.K."/>
            <person name="James T.Y."/>
            <person name="O'Malley M.A."/>
            <person name="Stajich J.E."/>
            <person name="Spatafora J.W."/>
            <person name="Visel A."/>
            <person name="Grigoriev I.V."/>
        </authorList>
    </citation>
    <scope>NUCLEOTIDE SEQUENCE [LARGE SCALE GENOMIC DNA]</scope>
    <source>
        <strain evidence="2 3">PL171</strain>
    </source>
</reference>
<gene>
    <name evidence="2" type="ORF">BCR44DRAFT_1441235</name>
</gene>
<evidence type="ECO:0000256" key="1">
    <source>
        <dbReference type="SAM" id="MobiDB-lite"/>
    </source>
</evidence>
<name>A0A1Y2HG44_9FUNG</name>
<proteinExistence type="predicted"/>
<comment type="caution">
    <text evidence="2">The sequence shown here is derived from an EMBL/GenBank/DDBJ whole genome shotgun (WGS) entry which is preliminary data.</text>
</comment>